<dbReference type="Gene3D" id="1.10.10.60">
    <property type="entry name" value="Homeodomain-like"/>
    <property type="match status" value="1"/>
</dbReference>
<evidence type="ECO:0000313" key="11">
    <source>
        <dbReference type="EMBL" id="KAG6518220.1"/>
    </source>
</evidence>
<dbReference type="PROSITE" id="PS50071">
    <property type="entry name" value="HOMEOBOX_2"/>
    <property type="match status" value="1"/>
</dbReference>
<dbReference type="GO" id="GO:0006355">
    <property type="term" value="P:regulation of DNA-templated transcription"/>
    <property type="evidence" value="ECO:0007669"/>
    <property type="project" value="InterPro"/>
</dbReference>
<comment type="similarity">
    <text evidence="2">Belongs to the TALE/BELL homeobox family.</text>
</comment>
<evidence type="ECO:0000256" key="2">
    <source>
        <dbReference type="ARBA" id="ARBA00006454"/>
    </source>
</evidence>
<dbReference type="CDD" id="cd00086">
    <property type="entry name" value="homeodomain"/>
    <property type="match status" value="1"/>
</dbReference>
<keyword evidence="5 8" id="KW-0371">Homeobox</keyword>
<evidence type="ECO:0000256" key="6">
    <source>
        <dbReference type="ARBA" id="ARBA00023163"/>
    </source>
</evidence>
<feature type="region of interest" description="Disordered" evidence="9">
    <location>
        <begin position="750"/>
        <end position="770"/>
    </location>
</feature>
<comment type="subcellular location">
    <subcellularLocation>
        <location evidence="1 8">Nucleus</location>
    </subcellularLocation>
</comment>
<dbReference type="SMART" id="SM00389">
    <property type="entry name" value="HOX"/>
    <property type="match status" value="1"/>
</dbReference>
<evidence type="ECO:0000259" key="10">
    <source>
        <dbReference type="PROSITE" id="PS50071"/>
    </source>
</evidence>
<evidence type="ECO:0000256" key="8">
    <source>
        <dbReference type="PROSITE-ProRule" id="PRU00108"/>
    </source>
</evidence>
<evidence type="ECO:0000256" key="4">
    <source>
        <dbReference type="ARBA" id="ARBA00023125"/>
    </source>
</evidence>
<dbReference type="InterPro" id="IPR006563">
    <property type="entry name" value="POX_dom"/>
</dbReference>
<keyword evidence="4 8" id="KW-0238">DNA-binding</keyword>
<name>A0A8J5H8M1_ZINOF</name>
<evidence type="ECO:0000256" key="5">
    <source>
        <dbReference type="ARBA" id="ARBA00023155"/>
    </source>
</evidence>
<accession>A0A8J5H8M1</accession>
<dbReference type="InterPro" id="IPR001356">
    <property type="entry name" value="HD"/>
</dbReference>
<evidence type="ECO:0000256" key="9">
    <source>
        <dbReference type="SAM" id="MobiDB-lite"/>
    </source>
</evidence>
<dbReference type="Proteomes" id="UP000734854">
    <property type="component" value="Unassembled WGS sequence"/>
</dbReference>
<proteinExistence type="inferred from homology"/>
<comment type="caution">
    <text evidence="11">The sequence shown here is derived from an EMBL/GenBank/DDBJ whole genome shotgun (WGS) entry which is preliminary data.</text>
</comment>
<keyword evidence="12" id="KW-1185">Reference proteome</keyword>
<evidence type="ECO:0000256" key="3">
    <source>
        <dbReference type="ARBA" id="ARBA00023015"/>
    </source>
</evidence>
<keyword evidence="6" id="KW-0804">Transcription</keyword>
<keyword evidence="7 8" id="KW-0539">Nucleus</keyword>
<dbReference type="Pfam" id="PF05920">
    <property type="entry name" value="Homeobox_KN"/>
    <property type="match status" value="1"/>
</dbReference>
<dbReference type="SUPFAM" id="SSF46689">
    <property type="entry name" value="Homeodomain-like"/>
    <property type="match status" value="1"/>
</dbReference>
<dbReference type="GO" id="GO:0003677">
    <property type="term" value="F:DNA binding"/>
    <property type="evidence" value="ECO:0007669"/>
    <property type="project" value="UniProtKB-UniRule"/>
</dbReference>
<dbReference type="AlphaFoldDB" id="A0A8J5H8M1"/>
<sequence length="770" mass="84955">MMVVEEGFGLRRISIRLSSTLSFSCSCMILEFGYYDMFVRGEGLLLRGCRYFAALAGFAERRRADEGGESHGENVGPEKASTKGVNCMALIEDPCYMYLTCKSLWDPDSLKAASALSEFMMNRRNDWPSISTLKNAIISIIGKREGATLVILLVAYCLSKDEQSRELGKSSRPAVALPESAIPASWTGMENDIFNGSFLNFSQSNMILDPTFGSFLQSGIPGNNIHRQMFAGNLFVSAVQDTATADVYLTSSEASPFSGTSFSRTFTQIGNDSFNRSIANVGLREHFSGTSLSATSLANLLSSTTCVPENSTGEDMIVTSSLAASPHCNFGSPSDINLMWNQSELVGHQVPLGKTFSVVQPSYHIKKGSLPGWNCHDPNWNFWHAYGNPAPAPGSELSLSVGSCQPCGPCLTDAGNIADQCSEISCSAVTQVTSADSARRSTEFQASNHANQSSLNDFCLRMAQKENNACTEKPSRNHSSSRFVQLSHMLSRSKYLDAVQEVLAEFATCALADFNNMNDSPEAKVSFSSSCSSTPEHPITVSELLLAFGQTETLDNVDSQMCQEANRKKSELLTMLQLVDHSYNHCLEQMQDVMASFVSLIQSSTSDRHARFALHSVSSLYKSLKRRITSLVILIAQQSGAEKLKGKEKNLESSLLQKQWALQQLKKSEQQSWRPQRGLPEKSVSVLRTWMFENFLHPYPKDNEKHLLAIRSGLTRSQVSNWFINARVRLWKPMIEDMYSELNKKRTDEALDGESRSENGNLCGPSFLAM</sequence>
<evidence type="ECO:0000313" key="12">
    <source>
        <dbReference type="Proteomes" id="UP000734854"/>
    </source>
</evidence>
<dbReference type="InterPro" id="IPR008422">
    <property type="entry name" value="KN_HD"/>
</dbReference>
<dbReference type="EMBL" id="JACMSC010000006">
    <property type="protein sequence ID" value="KAG6518220.1"/>
    <property type="molecule type" value="Genomic_DNA"/>
</dbReference>
<evidence type="ECO:0000256" key="7">
    <source>
        <dbReference type="ARBA" id="ARBA00023242"/>
    </source>
</evidence>
<keyword evidence="3" id="KW-0805">Transcription regulation</keyword>
<gene>
    <name evidence="11" type="ORF">ZIOFF_021624</name>
</gene>
<dbReference type="GO" id="GO:0005634">
    <property type="term" value="C:nucleus"/>
    <property type="evidence" value="ECO:0007669"/>
    <property type="project" value="UniProtKB-SubCell"/>
</dbReference>
<protein>
    <recommendedName>
        <fullName evidence="10">Homeobox domain-containing protein</fullName>
    </recommendedName>
</protein>
<dbReference type="PANTHER" id="PTHR11850">
    <property type="entry name" value="HOMEOBOX PROTEIN TRANSCRIPTION FACTORS"/>
    <property type="match status" value="1"/>
</dbReference>
<feature type="domain" description="Homeobox" evidence="10">
    <location>
        <begin position="670"/>
        <end position="733"/>
    </location>
</feature>
<dbReference type="InterPro" id="IPR050224">
    <property type="entry name" value="TALE_homeobox"/>
</dbReference>
<reference evidence="11 12" key="1">
    <citation type="submission" date="2020-08" db="EMBL/GenBank/DDBJ databases">
        <title>Plant Genome Project.</title>
        <authorList>
            <person name="Zhang R.-G."/>
        </authorList>
    </citation>
    <scope>NUCLEOTIDE SEQUENCE [LARGE SCALE GENOMIC DNA]</scope>
    <source>
        <tissue evidence="11">Rhizome</tissue>
    </source>
</reference>
<evidence type="ECO:0000256" key="1">
    <source>
        <dbReference type="ARBA" id="ARBA00004123"/>
    </source>
</evidence>
<dbReference type="SMART" id="SM00574">
    <property type="entry name" value="POX"/>
    <property type="match status" value="1"/>
</dbReference>
<feature type="DNA-binding region" description="Homeobox" evidence="8">
    <location>
        <begin position="672"/>
        <end position="734"/>
    </location>
</feature>
<dbReference type="Pfam" id="PF07526">
    <property type="entry name" value="POX"/>
    <property type="match status" value="1"/>
</dbReference>
<dbReference type="InterPro" id="IPR009057">
    <property type="entry name" value="Homeodomain-like_sf"/>
</dbReference>
<organism evidence="11 12">
    <name type="scientific">Zingiber officinale</name>
    <name type="common">Ginger</name>
    <name type="synonym">Amomum zingiber</name>
    <dbReference type="NCBI Taxonomy" id="94328"/>
    <lineage>
        <taxon>Eukaryota</taxon>
        <taxon>Viridiplantae</taxon>
        <taxon>Streptophyta</taxon>
        <taxon>Embryophyta</taxon>
        <taxon>Tracheophyta</taxon>
        <taxon>Spermatophyta</taxon>
        <taxon>Magnoliopsida</taxon>
        <taxon>Liliopsida</taxon>
        <taxon>Zingiberales</taxon>
        <taxon>Zingiberaceae</taxon>
        <taxon>Zingiber</taxon>
    </lineage>
</organism>